<evidence type="ECO:0000313" key="2">
    <source>
        <dbReference type="Proteomes" id="UP000002495"/>
    </source>
</evidence>
<name>Q7VHS8_HELHP</name>
<dbReference type="InterPro" id="IPR027471">
    <property type="entry name" value="YbeD-like_sf"/>
</dbReference>
<evidence type="ECO:0008006" key="3">
    <source>
        <dbReference type="Google" id="ProtNLM"/>
    </source>
</evidence>
<reference evidence="1 2" key="1">
    <citation type="journal article" date="2003" name="Proc. Natl. Acad. Sci. U.S.A.">
        <title>The complete genome sequence of the carcinogenic bacterium Helicobacter hepaticus.</title>
        <authorList>
            <person name="Suerbaum S."/>
            <person name="Josenhans C."/>
            <person name="Sterzenbach T."/>
            <person name="Drescher B."/>
            <person name="Brandt P."/>
            <person name="Bell M."/>
            <person name="Droege M."/>
            <person name="Fartmann B."/>
            <person name="Fischer H.-P."/>
            <person name="Ge Z."/>
            <person name="Hoerster A."/>
            <person name="Holland R."/>
            <person name="Klein K."/>
            <person name="Koenig J."/>
            <person name="Macko L."/>
            <person name="Mendz G.L."/>
            <person name="Nyakatura G."/>
            <person name="Schauer D.B."/>
            <person name="Shen Z."/>
            <person name="Weber J."/>
            <person name="Frosch M."/>
            <person name="Fox J.G."/>
        </authorList>
    </citation>
    <scope>NUCLEOTIDE SEQUENCE [LARGE SCALE GENOMIC DNA]</scope>
    <source>
        <strain evidence="2">ATCC 51449 / 3B1</strain>
    </source>
</reference>
<dbReference type="Gene3D" id="3.30.70.260">
    <property type="match status" value="1"/>
</dbReference>
<dbReference type="AlphaFoldDB" id="Q7VHS8"/>
<dbReference type="SUPFAM" id="SSF117991">
    <property type="entry name" value="YbeD/HP0495-like"/>
    <property type="match status" value="1"/>
</dbReference>
<sequence>MNLDLHKPHITYPCQWEYRIIGESEERLKHLIFELMPREYELHFGKTSAQGRFVSLYVKLEVQSEEERNNIFMRLKKSKEVKMIL</sequence>
<keyword evidence="2" id="KW-1185">Reference proteome</keyword>
<accession>Q7VHS8</accession>
<dbReference type="EMBL" id="AE017125">
    <property type="protein sequence ID" value="AAP77482.1"/>
    <property type="molecule type" value="Genomic_DNA"/>
</dbReference>
<dbReference type="InterPro" id="IPR007454">
    <property type="entry name" value="UPF0250_YbeD-like"/>
</dbReference>
<protein>
    <recommendedName>
        <fullName evidence="3">DUF493 domain-containing protein</fullName>
    </recommendedName>
</protein>
<evidence type="ECO:0000313" key="1">
    <source>
        <dbReference type="EMBL" id="AAP77482.1"/>
    </source>
</evidence>
<dbReference type="OrthoDB" id="281538at2"/>
<dbReference type="KEGG" id="hhe:HH_0885"/>
<gene>
    <name evidence="1" type="ordered locus">HH_0885</name>
</gene>
<dbReference type="eggNOG" id="COG2921">
    <property type="taxonomic scope" value="Bacteria"/>
</dbReference>
<organism evidence="1 2">
    <name type="scientific">Helicobacter hepaticus (strain ATCC 51449 / 3B1)</name>
    <dbReference type="NCBI Taxonomy" id="235279"/>
    <lineage>
        <taxon>Bacteria</taxon>
        <taxon>Pseudomonadati</taxon>
        <taxon>Campylobacterota</taxon>
        <taxon>Epsilonproteobacteria</taxon>
        <taxon>Campylobacterales</taxon>
        <taxon>Helicobacteraceae</taxon>
        <taxon>Helicobacter</taxon>
    </lineage>
</organism>
<dbReference type="RefSeq" id="WP_011115725.1">
    <property type="nucleotide sequence ID" value="NC_004917.1"/>
</dbReference>
<proteinExistence type="predicted"/>
<dbReference type="HOGENOM" id="CLU_161438_3_0_7"/>
<dbReference type="STRING" id="235279.HH_0885"/>
<dbReference type="Pfam" id="PF04359">
    <property type="entry name" value="DUF493"/>
    <property type="match status" value="1"/>
</dbReference>
<dbReference type="Proteomes" id="UP000002495">
    <property type="component" value="Chromosome"/>
</dbReference>